<comment type="catalytic activity">
    <reaction evidence="11">
        <text>Couples ATP hydrolysis with the unwinding of duplex DNA by translocating in the 3'-5' direction.</text>
        <dbReference type="EC" id="5.6.2.4"/>
    </reaction>
</comment>
<dbReference type="PROSITE" id="PS51192">
    <property type="entry name" value="HELICASE_ATP_BIND_1"/>
    <property type="match status" value="1"/>
</dbReference>
<feature type="binding site" evidence="11">
    <location>
        <position position="563"/>
    </location>
    <ligand>
        <name>Zn(2+)</name>
        <dbReference type="ChEBI" id="CHEBI:29105"/>
        <label>1</label>
    </ligand>
</feature>
<keyword evidence="6 11" id="KW-0347">Helicase</keyword>
<evidence type="ECO:0000313" key="15">
    <source>
        <dbReference type="Proteomes" id="UP001375370"/>
    </source>
</evidence>
<comment type="catalytic activity">
    <reaction evidence="11">
        <text>ATP + H2O = ADP + phosphate + H(+)</text>
        <dbReference type="Rhea" id="RHEA:13065"/>
        <dbReference type="ChEBI" id="CHEBI:15377"/>
        <dbReference type="ChEBI" id="CHEBI:15378"/>
        <dbReference type="ChEBI" id="CHEBI:30616"/>
        <dbReference type="ChEBI" id="CHEBI:43474"/>
        <dbReference type="ChEBI" id="CHEBI:456216"/>
        <dbReference type="EC" id="5.6.2.4"/>
    </reaction>
</comment>
<dbReference type="InterPro" id="IPR027417">
    <property type="entry name" value="P-loop_NTPase"/>
</dbReference>
<dbReference type="Pfam" id="PF00271">
    <property type="entry name" value="Helicase_C"/>
    <property type="match status" value="1"/>
</dbReference>
<dbReference type="PANTHER" id="PTHR30580:SF0">
    <property type="entry name" value="PRIMOSOMAL PROTEIN N"/>
    <property type="match status" value="1"/>
</dbReference>
<comment type="similarity">
    <text evidence="11">Belongs to the helicase family. PriA subfamily.</text>
</comment>
<keyword evidence="2 11" id="KW-0235">DNA replication</keyword>
<dbReference type="InterPro" id="IPR011545">
    <property type="entry name" value="DEAD/DEAH_box_helicase_dom"/>
</dbReference>
<name>A0ABZ2J4T5_9CHLR</name>
<dbReference type="Pfam" id="PF00270">
    <property type="entry name" value="DEAD"/>
    <property type="match status" value="1"/>
</dbReference>
<dbReference type="Proteomes" id="UP001375370">
    <property type="component" value="Chromosome"/>
</dbReference>
<evidence type="ECO:0000256" key="7">
    <source>
        <dbReference type="ARBA" id="ARBA00022833"/>
    </source>
</evidence>
<dbReference type="Pfam" id="PF17764">
    <property type="entry name" value="PriA_3primeBD"/>
    <property type="match status" value="1"/>
</dbReference>
<feature type="binding site" evidence="11">
    <location>
        <position position="547"/>
    </location>
    <ligand>
        <name>Zn(2+)</name>
        <dbReference type="ChEBI" id="CHEBI:29105"/>
        <label>2</label>
    </ligand>
</feature>
<keyword evidence="10 11" id="KW-0413">Isomerase</keyword>
<evidence type="ECO:0000256" key="1">
    <source>
        <dbReference type="ARBA" id="ARBA00022515"/>
    </source>
</evidence>
<dbReference type="EC" id="5.6.2.4" evidence="11"/>
<dbReference type="Gene3D" id="3.40.50.300">
    <property type="entry name" value="P-loop containing nucleotide triphosphate hydrolases"/>
    <property type="match status" value="2"/>
</dbReference>
<accession>A0ABZ2J4T5</accession>
<dbReference type="CDD" id="cd18804">
    <property type="entry name" value="SF2_C_priA"/>
    <property type="match status" value="1"/>
</dbReference>
<comment type="subunit">
    <text evidence="11">Component of the replication restart primosome.</text>
</comment>
<comment type="cofactor">
    <cofactor evidence="11">
        <name>Zn(2+)</name>
        <dbReference type="ChEBI" id="CHEBI:29105"/>
    </cofactor>
    <text evidence="11">Binds 2 zinc ions per subunit.</text>
</comment>
<dbReference type="HAMAP" id="MF_00983">
    <property type="entry name" value="PriA"/>
    <property type="match status" value="1"/>
</dbReference>
<keyword evidence="3 11" id="KW-0479">Metal-binding</keyword>
<keyword evidence="5 11" id="KW-0378">Hydrolase</keyword>
<evidence type="ECO:0000259" key="12">
    <source>
        <dbReference type="PROSITE" id="PS51192"/>
    </source>
</evidence>
<evidence type="ECO:0000259" key="13">
    <source>
        <dbReference type="PROSITE" id="PS51194"/>
    </source>
</evidence>
<dbReference type="CDD" id="cd17929">
    <property type="entry name" value="DEXHc_priA"/>
    <property type="match status" value="1"/>
</dbReference>
<evidence type="ECO:0000256" key="5">
    <source>
        <dbReference type="ARBA" id="ARBA00022801"/>
    </source>
</evidence>
<feature type="domain" description="Helicase C-terminal" evidence="13">
    <location>
        <begin position="533"/>
        <end position="709"/>
    </location>
</feature>
<proteinExistence type="inferred from homology"/>
<keyword evidence="7 11" id="KW-0862">Zinc</keyword>
<protein>
    <recommendedName>
        <fullName evidence="11">Replication restart protein PriA</fullName>
    </recommendedName>
    <alternativeName>
        <fullName evidence="11">ATP-dependent DNA helicase PriA</fullName>
        <ecNumber evidence="11">5.6.2.4</ecNumber>
    </alternativeName>
    <alternativeName>
        <fullName evidence="11">DNA 3'-5' helicase PriA</fullName>
    </alternativeName>
</protein>
<evidence type="ECO:0000256" key="9">
    <source>
        <dbReference type="ARBA" id="ARBA00023125"/>
    </source>
</evidence>
<feature type="binding site" evidence="11">
    <location>
        <position position="550"/>
    </location>
    <ligand>
        <name>Zn(2+)</name>
        <dbReference type="ChEBI" id="CHEBI:29105"/>
        <label>2</label>
    </ligand>
</feature>
<dbReference type="InterPro" id="IPR041236">
    <property type="entry name" value="PriA_C"/>
</dbReference>
<evidence type="ECO:0000256" key="11">
    <source>
        <dbReference type="HAMAP-Rule" id="MF_00983"/>
    </source>
</evidence>
<feature type="binding site" evidence="11">
    <location>
        <position position="560"/>
    </location>
    <ligand>
        <name>Zn(2+)</name>
        <dbReference type="ChEBI" id="CHEBI:29105"/>
        <label>1</label>
    </ligand>
</feature>
<feature type="binding site" evidence="11">
    <location>
        <position position="520"/>
    </location>
    <ligand>
        <name>Zn(2+)</name>
        <dbReference type="ChEBI" id="CHEBI:29105"/>
        <label>1</label>
    </ligand>
</feature>
<feature type="binding site" evidence="11">
    <location>
        <position position="529"/>
    </location>
    <ligand>
        <name>Zn(2+)</name>
        <dbReference type="ChEBI" id="CHEBI:29105"/>
        <label>2</label>
    </ligand>
</feature>
<evidence type="ECO:0000313" key="14">
    <source>
        <dbReference type="EMBL" id="WWX25912.1"/>
    </source>
</evidence>
<evidence type="ECO:0000256" key="10">
    <source>
        <dbReference type="ARBA" id="ARBA00023235"/>
    </source>
</evidence>
<dbReference type="SUPFAM" id="SSF52540">
    <property type="entry name" value="P-loop containing nucleoside triphosphate hydrolases"/>
    <property type="match status" value="1"/>
</dbReference>
<dbReference type="PROSITE" id="PS51194">
    <property type="entry name" value="HELICASE_CTER"/>
    <property type="match status" value="1"/>
</dbReference>
<dbReference type="Pfam" id="PF18074">
    <property type="entry name" value="PriA_C"/>
    <property type="match status" value="1"/>
</dbReference>
<evidence type="ECO:0000256" key="6">
    <source>
        <dbReference type="ARBA" id="ARBA00022806"/>
    </source>
</evidence>
<gene>
    <name evidence="11 14" type="primary">priA</name>
    <name evidence="14" type="ORF">V8247_02790</name>
</gene>
<keyword evidence="15" id="KW-1185">Reference proteome</keyword>
<dbReference type="InterPro" id="IPR042115">
    <property type="entry name" value="PriA_3primeBD_sf"/>
</dbReference>
<dbReference type="InterPro" id="IPR001650">
    <property type="entry name" value="Helicase_C-like"/>
</dbReference>
<dbReference type="SMART" id="SM00490">
    <property type="entry name" value="HELICc"/>
    <property type="match status" value="1"/>
</dbReference>
<keyword evidence="9 11" id="KW-0238">DNA-binding</keyword>
<keyword evidence="1 11" id="KW-0639">Primosome</keyword>
<dbReference type="SMART" id="SM00487">
    <property type="entry name" value="DEXDc"/>
    <property type="match status" value="1"/>
</dbReference>
<dbReference type="InterPro" id="IPR041222">
    <property type="entry name" value="PriA_3primeBD"/>
</dbReference>
<evidence type="ECO:0000256" key="4">
    <source>
        <dbReference type="ARBA" id="ARBA00022741"/>
    </source>
</evidence>
<feature type="domain" description="Helicase ATP-binding" evidence="12">
    <location>
        <begin position="288"/>
        <end position="455"/>
    </location>
</feature>
<dbReference type="RefSeq" id="WP_338738544.1">
    <property type="nucleotide sequence ID" value="NZ_CP146612.1"/>
</dbReference>
<feature type="binding site" evidence="11">
    <location>
        <position position="523"/>
    </location>
    <ligand>
        <name>Zn(2+)</name>
        <dbReference type="ChEBI" id="CHEBI:29105"/>
        <label>1</label>
    </ligand>
</feature>
<dbReference type="Gene3D" id="3.40.1440.60">
    <property type="entry name" value="PriA, 3(prime) DNA-binding domain"/>
    <property type="match status" value="1"/>
</dbReference>
<keyword evidence="8 11" id="KW-0067">ATP-binding</keyword>
<comment type="function">
    <text evidence="11">Initiates the restart of stalled replication forks, which reloads the replicative helicase on sites other than the origin of replication. Recognizes and binds to abandoned replication forks and remodels them to uncover a helicase loading site. Promotes assembly of the primosome at these replication forks.</text>
</comment>
<evidence type="ECO:0000256" key="3">
    <source>
        <dbReference type="ARBA" id="ARBA00022723"/>
    </source>
</evidence>
<evidence type="ECO:0000256" key="2">
    <source>
        <dbReference type="ARBA" id="ARBA00022705"/>
    </source>
</evidence>
<reference evidence="14 15" key="1">
    <citation type="submission" date="2024-03" db="EMBL/GenBank/DDBJ databases">
        <title>A Dehalogenimonas Isolated from Estuarine Sediments Dihaloeliminates Chlorinated Alkanes.</title>
        <authorList>
            <person name="Yang Y."/>
            <person name="Wang H."/>
        </authorList>
    </citation>
    <scope>NUCLEOTIDE SEQUENCE [LARGE SCALE GENOMIC DNA]</scope>
    <source>
        <strain evidence="14 15">W</strain>
    </source>
</reference>
<dbReference type="EMBL" id="CP146612">
    <property type="protein sequence ID" value="WWX25912.1"/>
    <property type="molecule type" value="Genomic_DNA"/>
</dbReference>
<organism evidence="14 15">
    <name type="scientific">Candidatus Dehalogenimonas loeffleri</name>
    <dbReference type="NCBI Taxonomy" id="3127115"/>
    <lineage>
        <taxon>Bacteria</taxon>
        <taxon>Bacillati</taxon>
        <taxon>Chloroflexota</taxon>
        <taxon>Dehalococcoidia</taxon>
        <taxon>Dehalococcoidales</taxon>
        <taxon>Dehalococcoidaceae</taxon>
        <taxon>Dehalogenimonas</taxon>
    </lineage>
</organism>
<dbReference type="InterPro" id="IPR005259">
    <property type="entry name" value="PriA"/>
</dbReference>
<dbReference type="PANTHER" id="PTHR30580">
    <property type="entry name" value="PRIMOSOMAL PROTEIN N"/>
    <property type="match status" value="1"/>
</dbReference>
<dbReference type="NCBIfam" id="TIGR00595">
    <property type="entry name" value="priA"/>
    <property type="match status" value="1"/>
</dbReference>
<feature type="binding site" evidence="11">
    <location>
        <position position="532"/>
    </location>
    <ligand>
        <name>Zn(2+)</name>
        <dbReference type="ChEBI" id="CHEBI:29105"/>
        <label>2</label>
    </ligand>
</feature>
<evidence type="ECO:0000256" key="8">
    <source>
        <dbReference type="ARBA" id="ARBA00022840"/>
    </source>
</evidence>
<dbReference type="InterPro" id="IPR014001">
    <property type="entry name" value="Helicase_ATP-bd"/>
</dbReference>
<sequence length="807" mass="88491">MLYAEVSVNAPAAGRSAFSYQIPAGMNVRPGQAVLVPFGQKILQGIVIEVAEQPRFAETRPLDGLIQPPICLTPQQLAAGLFISRHYLAPLFASLALWLPPGFERQAAAEICRTSQPADVALTPLESAIMAVLPDTCIGQKALEQQFGAAKTGPALRHLLEQGLIDRSYHLAPTRIKPRLERVIILNISADAAADTAAGLTIRAPRQADILFRLANSRGRLPLSELRRELGDITSSVNTLKNKRLLNVIEEEAPRVPCLPAAMELPLTPALTAAQQSALTAVNQGLGTAVPGRAPVFLLHGVTGSGKTEVYLHATAHALQQGRQVIILVPEIALTHQIVERFTARFPGRVAVLHSRLSLGERFDQWRAIAEGGLDIVIGPRSALFAPAARLGLIVMDEEHEWAYKQQDTPPLYHTRTVARRLAQEYGAALLLGSATPDVESYHLAVTGRYQLLELPDRLTPHVNTPLPPVTLVDLRQELKSGNLSIFSRRLKTEMTAALRNGEQIILFYNRRGGATFIQCRDCGEVIKCHNCRLPLGYHPVENRLVCHHCNAGYRLPETCPVCRSRRIKYLGLGTQKLEEETRREFPESRILRWDSDAARGKDAGYRIFDEFRSGKADILIGTQVVARGLDLPGVGLVGVINADTALNLPDFRAGERTFQLLAQVAGRAGRGEFAGRVVVQSYQPEHYAVAAAVGHNYAEFYQKELDYRRMLGYPPFGELAVITTRHVREAESLRQAQNIKQKLTGQLDARGLTGISFIGPAPAFVPRRRGCYRFQLIVKGAEVTDFLNRAGLPAGLSIDVDPLGLS</sequence>
<keyword evidence="4 11" id="KW-0547">Nucleotide-binding</keyword>